<proteinExistence type="inferred from homology"/>
<name>A0A843WRM8_COLES</name>
<dbReference type="OrthoDB" id="306690at2759"/>
<dbReference type="GO" id="GO:0061157">
    <property type="term" value="P:mRNA destabilization"/>
    <property type="evidence" value="ECO:0007669"/>
    <property type="project" value="TreeGrafter"/>
</dbReference>
<dbReference type="EMBL" id="NMUH01004726">
    <property type="protein sequence ID" value="MQM10627.1"/>
    <property type="molecule type" value="Genomic_DNA"/>
</dbReference>
<organism evidence="4 5">
    <name type="scientific">Colocasia esculenta</name>
    <name type="common">Wild taro</name>
    <name type="synonym">Arum esculentum</name>
    <dbReference type="NCBI Taxonomy" id="4460"/>
    <lineage>
        <taxon>Eukaryota</taxon>
        <taxon>Viridiplantae</taxon>
        <taxon>Streptophyta</taxon>
        <taxon>Embryophyta</taxon>
        <taxon>Tracheophyta</taxon>
        <taxon>Spermatophyta</taxon>
        <taxon>Magnoliopsida</taxon>
        <taxon>Liliopsida</taxon>
        <taxon>Araceae</taxon>
        <taxon>Aroideae</taxon>
        <taxon>Colocasieae</taxon>
        <taxon>Colocasia</taxon>
    </lineage>
</organism>
<evidence type="ECO:0000313" key="4">
    <source>
        <dbReference type="EMBL" id="MQM10627.1"/>
    </source>
</evidence>
<dbReference type="Gene3D" id="3.10.590.10">
    <property type="entry name" value="ph1033 like domains"/>
    <property type="match status" value="1"/>
</dbReference>
<dbReference type="Pfam" id="PF04146">
    <property type="entry name" value="YTH"/>
    <property type="match status" value="1"/>
</dbReference>
<comment type="similarity">
    <text evidence="1">Belongs to the YTHDF family.</text>
</comment>
<feature type="region of interest" description="Disordered" evidence="2">
    <location>
        <begin position="617"/>
        <end position="675"/>
    </location>
</feature>
<dbReference type="GO" id="GO:0003729">
    <property type="term" value="F:mRNA binding"/>
    <property type="evidence" value="ECO:0007669"/>
    <property type="project" value="UniProtKB-UniRule"/>
</dbReference>
<dbReference type="PANTHER" id="PTHR12357:SF92">
    <property type="entry name" value="YTH DOMAIN-CONTAINING FAMILY PROTEIN"/>
    <property type="match status" value="1"/>
</dbReference>
<dbReference type="InterPro" id="IPR007275">
    <property type="entry name" value="YTH_domain"/>
</dbReference>
<sequence length="749" mass="81172">MVRSAGTGVEKSGSFWACLLPCAGAGIRGDFSWGSSSVIKMYSGSERVNAETYLIPGTNPNQQLVFTPTVPDIGSMGSEMTPEFIVDQGIYYSAAAPNYYGYYCTGFESPGESDDRHRFFGLDGQDLHGSEMQTESLPYVYFTPNYGFAHSPYSPYNPYNPYIPGAVIGVDSPFVGTPQLVTNVPYQQPVSSPAYFPVVVHSGADVIPNVASEPLVFNAVSSGAAVVDTLGIKFPPSATAAVISTMQQTDSLTGGPVLPRSPVRFHPSELSKPSQLDAVHMRQSSLQGTFASGGIPHIVQARDSRDPAGLVQASDQRKVETASSVPSSSKVTVLTYNGSNDFEPNMRGQAAMDGVTPVLINNGNGSMNMLGEQNRGPRTGGSKGTCASLMVKSYTVKAGACNTQGNITIYPDQFNREDFPVNYPDAKFFVIKSYSEDDVHKSIKYNVWSSTPSGNKRLDSAYEDAQRISGGDRRKCPVFLFFSVNTSGQFCGVAEMIGPVDFNRDMDFWQQDKWTGSFPVKWHIIKDVPNTSLRHIILENNENKPVTNSRDTQEIKYMPGMSMLTIFKNSPMKTSILDDFLYYEDRQRFMYEEKTRLLGGSYGSTLFVPAFAPPNKSSVTIKHPPKMEEKRVKPLNNVKSLDDPISVDDRVNSKSEHAAEANSRRSTALEGTGQDVDTSSLVTKIGSLSLDSAEGKASQSANALVSPEASKYVTVGSLPVKVNGYGGSPSGTLTVGTIPIHPKTVKEVP</sequence>
<comment type="caution">
    <text evidence="4">The sequence shown here is derived from an EMBL/GenBank/DDBJ whole genome shotgun (WGS) entry which is preliminary data.</text>
</comment>
<evidence type="ECO:0000313" key="5">
    <source>
        <dbReference type="Proteomes" id="UP000652761"/>
    </source>
</evidence>
<keyword evidence="1" id="KW-0694">RNA-binding</keyword>
<evidence type="ECO:0000256" key="2">
    <source>
        <dbReference type="SAM" id="MobiDB-lite"/>
    </source>
</evidence>
<evidence type="ECO:0000259" key="3">
    <source>
        <dbReference type="PROSITE" id="PS50882"/>
    </source>
</evidence>
<comment type="function">
    <text evidence="1">Specifically recognizes and binds N6-methyladenosine (m6A)-containing RNAs, and regulates mRNA stability. M6A is a modification present at internal sites of mRNAs and some non-coding RNAs and plays a role in mRNA stability and processing.</text>
</comment>
<dbReference type="GO" id="GO:0005737">
    <property type="term" value="C:cytoplasm"/>
    <property type="evidence" value="ECO:0007669"/>
    <property type="project" value="TreeGrafter"/>
</dbReference>
<evidence type="ECO:0000256" key="1">
    <source>
        <dbReference type="RuleBase" id="RU369095"/>
    </source>
</evidence>
<accession>A0A843WRM8</accession>
<keyword evidence="5" id="KW-1185">Reference proteome</keyword>
<dbReference type="Proteomes" id="UP000652761">
    <property type="component" value="Unassembled WGS sequence"/>
</dbReference>
<dbReference type="CDD" id="cd21134">
    <property type="entry name" value="YTH"/>
    <property type="match status" value="1"/>
</dbReference>
<gene>
    <name evidence="4" type="ORF">Taro_043521</name>
</gene>
<dbReference type="InterPro" id="IPR045168">
    <property type="entry name" value="YTH_prot"/>
</dbReference>
<protein>
    <recommendedName>
        <fullName evidence="1">YTH domain-containing family protein</fullName>
    </recommendedName>
</protein>
<dbReference type="PANTHER" id="PTHR12357">
    <property type="entry name" value="YTH YT521-B HOMOLOGY DOMAIN-CONTAINING"/>
    <property type="match status" value="1"/>
</dbReference>
<feature type="domain" description="YTH" evidence="3">
    <location>
        <begin position="426"/>
        <end position="567"/>
    </location>
</feature>
<feature type="compositionally biased region" description="Basic and acidic residues" evidence="2">
    <location>
        <begin position="647"/>
        <end position="663"/>
    </location>
</feature>
<dbReference type="PROSITE" id="PS50882">
    <property type="entry name" value="YTH"/>
    <property type="match status" value="1"/>
</dbReference>
<dbReference type="GO" id="GO:1990247">
    <property type="term" value="F:N6-methyladenosine-containing RNA reader activity"/>
    <property type="evidence" value="ECO:0007669"/>
    <property type="project" value="UniProtKB-UniRule"/>
</dbReference>
<reference evidence="4" key="1">
    <citation type="submission" date="2017-07" db="EMBL/GenBank/DDBJ databases">
        <title>Taro Niue Genome Assembly and Annotation.</title>
        <authorList>
            <person name="Atibalentja N."/>
            <person name="Keating K."/>
            <person name="Fields C.J."/>
        </authorList>
    </citation>
    <scope>NUCLEOTIDE SEQUENCE</scope>
    <source>
        <strain evidence="4">Niue_2</strain>
        <tissue evidence="4">Leaf</tissue>
    </source>
</reference>
<dbReference type="AlphaFoldDB" id="A0A843WRM8"/>